<evidence type="ECO:0000256" key="6">
    <source>
        <dbReference type="RuleBase" id="RU000716"/>
    </source>
</evidence>
<dbReference type="NCBIfam" id="TIGR02937">
    <property type="entry name" value="sigma70-ECF"/>
    <property type="match status" value="1"/>
</dbReference>
<proteinExistence type="inferred from homology"/>
<dbReference type="GO" id="GO:0016987">
    <property type="term" value="F:sigma factor activity"/>
    <property type="evidence" value="ECO:0007669"/>
    <property type="project" value="UniProtKB-KW"/>
</dbReference>
<evidence type="ECO:0000313" key="9">
    <source>
        <dbReference type="EMBL" id="AVO45345.1"/>
    </source>
</evidence>
<keyword evidence="10" id="KW-1185">Reference proteome</keyword>
<dbReference type="InterPro" id="IPR013249">
    <property type="entry name" value="RNA_pol_sigma70_r4_t2"/>
</dbReference>
<dbReference type="InterPro" id="IPR039425">
    <property type="entry name" value="RNA_pol_sigma-70-like"/>
</dbReference>
<evidence type="ECO:0000256" key="5">
    <source>
        <dbReference type="ARBA" id="ARBA00023163"/>
    </source>
</evidence>
<evidence type="ECO:0000259" key="8">
    <source>
        <dbReference type="Pfam" id="PF08281"/>
    </source>
</evidence>
<dbReference type="GO" id="GO:0003677">
    <property type="term" value="F:DNA binding"/>
    <property type="evidence" value="ECO:0007669"/>
    <property type="project" value="UniProtKB-KW"/>
</dbReference>
<feature type="domain" description="RNA polymerase sigma-70 region 2" evidence="7">
    <location>
        <begin position="35"/>
        <end position="94"/>
    </location>
</feature>
<dbReference type="InterPro" id="IPR013325">
    <property type="entry name" value="RNA_pol_sigma_r2"/>
</dbReference>
<evidence type="ECO:0000256" key="2">
    <source>
        <dbReference type="ARBA" id="ARBA00023015"/>
    </source>
</evidence>
<keyword evidence="5 6" id="KW-0804">Transcription</keyword>
<dbReference type="PROSITE" id="PS01063">
    <property type="entry name" value="SIGMA70_ECF"/>
    <property type="match status" value="1"/>
</dbReference>
<dbReference type="PANTHER" id="PTHR43133:SF62">
    <property type="entry name" value="RNA POLYMERASE SIGMA FACTOR SIGZ"/>
    <property type="match status" value="1"/>
</dbReference>
<dbReference type="InterPro" id="IPR000838">
    <property type="entry name" value="RNA_pol_sigma70_ECF_CS"/>
</dbReference>
<evidence type="ECO:0000313" key="10">
    <source>
        <dbReference type="Proteomes" id="UP000237889"/>
    </source>
</evidence>
<dbReference type="AlphaFoldDB" id="A0A2S0NB23"/>
<keyword evidence="2 6" id="KW-0805">Transcription regulation</keyword>
<evidence type="ECO:0000256" key="1">
    <source>
        <dbReference type="ARBA" id="ARBA00010641"/>
    </source>
</evidence>
<dbReference type="InterPro" id="IPR014284">
    <property type="entry name" value="RNA_pol_sigma-70_dom"/>
</dbReference>
<dbReference type="RefSeq" id="WP_106748686.1">
    <property type="nucleotide sequence ID" value="NZ_CP027668.1"/>
</dbReference>
<sequence>MVAVSVDLKDALARCAGGDKAALRMIYDSECASMIGVAARIVKRRELAEEVVQEVFVKIWRNAHRYDPGLGPAKAWIYAIVRNQAINTLRSGRREDLVDEVPEDAGSAVEAYAAAERLPDGNALRRCLEGLEARRRTSLLMAYVDGFSHGEIAGRLGLPLGTVKAWIRRSLLALRECMG</sequence>
<gene>
    <name evidence="9" type="ORF">C6569_09895</name>
</gene>
<dbReference type="SUPFAM" id="SSF88659">
    <property type="entry name" value="Sigma3 and sigma4 domains of RNA polymerase sigma factors"/>
    <property type="match status" value="1"/>
</dbReference>
<dbReference type="Gene3D" id="1.10.10.10">
    <property type="entry name" value="Winged helix-like DNA-binding domain superfamily/Winged helix DNA-binding domain"/>
    <property type="match status" value="1"/>
</dbReference>
<evidence type="ECO:0000256" key="4">
    <source>
        <dbReference type="ARBA" id="ARBA00023125"/>
    </source>
</evidence>
<dbReference type="Pfam" id="PF08281">
    <property type="entry name" value="Sigma70_r4_2"/>
    <property type="match status" value="1"/>
</dbReference>
<dbReference type="Proteomes" id="UP000237889">
    <property type="component" value="Chromosome"/>
</dbReference>
<keyword evidence="4 6" id="KW-0238">DNA-binding</keyword>
<dbReference type="InterPro" id="IPR036388">
    <property type="entry name" value="WH-like_DNA-bd_sf"/>
</dbReference>
<dbReference type="Pfam" id="PF04542">
    <property type="entry name" value="Sigma70_r2"/>
    <property type="match status" value="1"/>
</dbReference>
<dbReference type="PANTHER" id="PTHR43133">
    <property type="entry name" value="RNA POLYMERASE ECF-TYPE SIGMA FACTO"/>
    <property type="match status" value="1"/>
</dbReference>
<protein>
    <recommendedName>
        <fullName evidence="6">RNA polymerase sigma factor</fullName>
    </recommendedName>
</protein>
<dbReference type="GO" id="GO:0006352">
    <property type="term" value="P:DNA-templated transcription initiation"/>
    <property type="evidence" value="ECO:0007669"/>
    <property type="project" value="InterPro"/>
</dbReference>
<feature type="domain" description="RNA polymerase sigma factor 70 region 4 type 2" evidence="8">
    <location>
        <begin position="123"/>
        <end position="174"/>
    </location>
</feature>
<dbReference type="CDD" id="cd06171">
    <property type="entry name" value="Sigma70_r4"/>
    <property type="match status" value="1"/>
</dbReference>
<dbReference type="KEGG" id="phr:C6569_09895"/>
<evidence type="ECO:0000256" key="3">
    <source>
        <dbReference type="ARBA" id="ARBA00023082"/>
    </source>
</evidence>
<dbReference type="Gene3D" id="1.10.1740.10">
    <property type="match status" value="1"/>
</dbReference>
<reference evidence="9 10" key="1">
    <citation type="submission" date="2018-03" db="EMBL/GenBank/DDBJ databases">
        <title>Genome sequencing of Phreatobacter sp.</title>
        <authorList>
            <person name="Kim S.-J."/>
            <person name="Heo J."/>
            <person name="Kwon S.-W."/>
        </authorList>
    </citation>
    <scope>NUCLEOTIDE SEQUENCE [LARGE SCALE GENOMIC DNA]</scope>
    <source>
        <strain evidence="9 10">S-12</strain>
    </source>
</reference>
<name>A0A2S0NB23_9HYPH</name>
<comment type="similarity">
    <text evidence="1 6">Belongs to the sigma-70 factor family. ECF subfamily.</text>
</comment>
<dbReference type="SUPFAM" id="SSF88946">
    <property type="entry name" value="Sigma2 domain of RNA polymerase sigma factors"/>
    <property type="match status" value="1"/>
</dbReference>
<accession>A0A2S0NB23</accession>
<dbReference type="InterPro" id="IPR007627">
    <property type="entry name" value="RNA_pol_sigma70_r2"/>
</dbReference>
<dbReference type="EMBL" id="CP027668">
    <property type="protein sequence ID" value="AVO45345.1"/>
    <property type="molecule type" value="Genomic_DNA"/>
</dbReference>
<evidence type="ECO:0000259" key="7">
    <source>
        <dbReference type="Pfam" id="PF04542"/>
    </source>
</evidence>
<dbReference type="InterPro" id="IPR013324">
    <property type="entry name" value="RNA_pol_sigma_r3/r4-like"/>
</dbReference>
<organism evidence="9 10">
    <name type="scientific">Phreatobacter cathodiphilus</name>
    <dbReference type="NCBI Taxonomy" id="1868589"/>
    <lineage>
        <taxon>Bacteria</taxon>
        <taxon>Pseudomonadati</taxon>
        <taxon>Pseudomonadota</taxon>
        <taxon>Alphaproteobacteria</taxon>
        <taxon>Hyphomicrobiales</taxon>
        <taxon>Phreatobacteraceae</taxon>
        <taxon>Phreatobacter</taxon>
    </lineage>
</organism>
<dbReference type="OrthoDB" id="9803470at2"/>
<keyword evidence="3 6" id="KW-0731">Sigma factor</keyword>